<dbReference type="InterPro" id="IPR039420">
    <property type="entry name" value="WalR-like"/>
</dbReference>
<accession>A0A5C2HAT8</accession>
<gene>
    <name evidence="6" type="ORF">APAC_1174</name>
</gene>
<dbReference type="PANTHER" id="PTHR48111:SF1">
    <property type="entry name" value="TWO-COMPONENT RESPONSE REGULATOR ORR33"/>
    <property type="match status" value="1"/>
</dbReference>
<dbReference type="Gene3D" id="3.40.50.2300">
    <property type="match status" value="1"/>
</dbReference>
<organism evidence="6 7">
    <name type="scientific">Malaciobacter pacificus</name>
    <dbReference type="NCBI Taxonomy" id="1080223"/>
    <lineage>
        <taxon>Bacteria</taxon>
        <taxon>Pseudomonadati</taxon>
        <taxon>Campylobacterota</taxon>
        <taxon>Epsilonproteobacteria</taxon>
        <taxon>Campylobacterales</taxon>
        <taxon>Arcobacteraceae</taxon>
        <taxon>Malaciobacter</taxon>
    </lineage>
</organism>
<dbReference type="AlphaFoldDB" id="A0A5C2HAT8"/>
<sequence>MEKLKEFVKSLNILYVEDELQAREISQKIFKRIFKNVDSFENGLEGFLAFQSNKNNYDLIISDINMPKMDGIDMLEKIREVDTEIPVIFITARNESNVLLKSIELGVVNYLIKPLDMETMTKVVYKTCEKIYLKSSLMQKQSELEVYLKTIEQITYITKINKLNKITYINDNFCDLLGKSSDEYIDKDFTTIIDSSVSAEIIDDIKEKFKEGKIWEGTLKSIDKNNDLIYLKTIYMPIYDLNNKDVLEYLAIRYQVTDEEKEKKELNKKIIQNIVQFKKKAYSISEDNKKSHEEIVELKKYISTLNLRIEELENNKKALLNQLESYEKSQLNNQSGRLNLIKQKNEEIENLLKLIKHLKHEKNELFEKIELCNETLEHNKNTIDIYKNNELRLNEKITNLEDVINDLESKLGSSNKKSFFS</sequence>
<dbReference type="CDD" id="cd00130">
    <property type="entry name" value="PAS"/>
    <property type="match status" value="1"/>
</dbReference>
<evidence type="ECO:0000256" key="2">
    <source>
        <dbReference type="ARBA" id="ARBA00023012"/>
    </source>
</evidence>
<dbReference type="GO" id="GO:0000156">
    <property type="term" value="F:phosphorelay response regulator activity"/>
    <property type="evidence" value="ECO:0007669"/>
    <property type="project" value="TreeGrafter"/>
</dbReference>
<dbReference type="InterPro" id="IPR000014">
    <property type="entry name" value="PAS"/>
</dbReference>
<dbReference type="KEGG" id="apai:APAC_1174"/>
<dbReference type="SUPFAM" id="SSF55785">
    <property type="entry name" value="PYP-like sensor domain (PAS domain)"/>
    <property type="match status" value="1"/>
</dbReference>
<dbReference type="RefSeq" id="WP_130233240.1">
    <property type="nucleotide sequence ID" value="NZ_BMEF01000029.1"/>
</dbReference>
<keyword evidence="1" id="KW-0597">Phosphoprotein</keyword>
<keyword evidence="7" id="KW-1185">Reference proteome</keyword>
<keyword evidence="4" id="KW-0238">DNA-binding</keyword>
<reference evidence="6" key="1">
    <citation type="submission" date="2019-09" db="EMBL/GenBank/DDBJ databases">
        <title>Complete genome sequencing of four Arcobacter species reveals a diverse suite of mobile elements.</title>
        <authorList>
            <person name="Miller W.G."/>
            <person name="Yee E."/>
            <person name="Bono J.L."/>
        </authorList>
    </citation>
    <scope>NUCLEOTIDE SEQUENCE [LARGE SCALE GENOMIC DNA]</scope>
    <source>
        <strain evidence="6">LMG 26638</strain>
    </source>
</reference>
<evidence type="ECO:0000313" key="7">
    <source>
        <dbReference type="Proteomes" id="UP000322726"/>
    </source>
</evidence>
<keyword evidence="3" id="KW-0805">Transcription regulation</keyword>
<dbReference type="EMBL" id="CP035928">
    <property type="protein sequence ID" value="QEP34296.1"/>
    <property type="molecule type" value="Genomic_DNA"/>
</dbReference>
<dbReference type="GO" id="GO:0032993">
    <property type="term" value="C:protein-DNA complex"/>
    <property type="evidence" value="ECO:0007669"/>
    <property type="project" value="TreeGrafter"/>
</dbReference>
<dbReference type="PANTHER" id="PTHR48111">
    <property type="entry name" value="REGULATOR OF RPOS"/>
    <property type="match status" value="1"/>
</dbReference>
<dbReference type="Pfam" id="PF00072">
    <property type="entry name" value="Response_reg"/>
    <property type="match status" value="1"/>
</dbReference>
<keyword evidence="2" id="KW-0902">Two-component regulatory system</keyword>
<dbReference type="CDD" id="cd00156">
    <property type="entry name" value="REC"/>
    <property type="match status" value="1"/>
</dbReference>
<reference evidence="6" key="2">
    <citation type="submission" date="2019-09" db="EMBL/GenBank/DDBJ databases">
        <title>Taxonomic note: a critical rebuttal of the proposed division of the genus Arcobacter into six genera, emended descriptions of Arcobacter anaerophilus and the genus Arcobacter, and an assessment of genus-level boundaries for Epsilonproteobacteria using in silico genomic comparator tools.</title>
        <authorList>
            <person name="On S.L.W."/>
            <person name="Miller W.G."/>
            <person name="Biggs P."/>
            <person name="Cornelius A."/>
            <person name="Vandamme P."/>
        </authorList>
    </citation>
    <scope>NUCLEOTIDE SEQUENCE [LARGE SCALE GENOMIC DNA]</scope>
    <source>
        <strain evidence="6">LMG 26638</strain>
    </source>
</reference>
<evidence type="ECO:0000256" key="4">
    <source>
        <dbReference type="ARBA" id="ARBA00023125"/>
    </source>
</evidence>
<dbReference type="PROSITE" id="PS50112">
    <property type="entry name" value="PAS"/>
    <property type="match status" value="1"/>
</dbReference>
<dbReference type="InterPro" id="IPR035965">
    <property type="entry name" value="PAS-like_dom_sf"/>
</dbReference>
<proteinExistence type="predicted"/>
<dbReference type="GO" id="GO:0000976">
    <property type="term" value="F:transcription cis-regulatory region binding"/>
    <property type="evidence" value="ECO:0007669"/>
    <property type="project" value="TreeGrafter"/>
</dbReference>
<dbReference type="InterPro" id="IPR011006">
    <property type="entry name" value="CheY-like_superfamily"/>
</dbReference>
<dbReference type="SMART" id="SM00448">
    <property type="entry name" value="REC"/>
    <property type="match status" value="1"/>
</dbReference>
<dbReference type="PROSITE" id="PS50110">
    <property type="entry name" value="RESPONSE_REGULATORY"/>
    <property type="match status" value="1"/>
</dbReference>
<dbReference type="SUPFAM" id="SSF52172">
    <property type="entry name" value="CheY-like"/>
    <property type="match status" value="1"/>
</dbReference>
<evidence type="ECO:0000256" key="3">
    <source>
        <dbReference type="ARBA" id="ARBA00023015"/>
    </source>
</evidence>
<evidence type="ECO:0000313" key="6">
    <source>
        <dbReference type="EMBL" id="QEP34296.1"/>
    </source>
</evidence>
<dbReference type="InterPro" id="IPR001789">
    <property type="entry name" value="Sig_transdc_resp-reg_receiver"/>
</dbReference>
<dbReference type="GO" id="GO:0006355">
    <property type="term" value="P:regulation of DNA-templated transcription"/>
    <property type="evidence" value="ECO:0007669"/>
    <property type="project" value="TreeGrafter"/>
</dbReference>
<name>A0A5C2HAT8_9BACT</name>
<dbReference type="Gene3D" id="3.30.450.20">
    <property type="entry name" value="PAS domain"/>
    <property type="match status" value="1"/>
</dbReference>
<evidence type="ECO:0000256" key="1">
    <source>
        <dbReference type="ARBA" id="ARBA00022553"/>
    </source>
</evidence>
<keyword evidence="5" id="KW-0804">Transcription</keyword>
<dbReference type="Proteomes" id="UP000322726">
    <property type="component" value="Chromosome"/>
</dbReference>
<dbReference type="GO" id="GO:0005829">
    <property type="term" value="C:cytosol"/>
    <property type="evidence" value="ECO:0007669"/>
    <property type="project" value="TreeGrafter"/>
</dbReference>
<dbReference type="Pfam" id="PF13426">
    <property type="entry name" value="PAS_9"/>
    <property type="match status" value="1"/>
</dbReference>
<evidence type="ECO:0000256" key="5">
    <source>
        <dbReference type="ARBA" id="ARBA00023163"/>
    </source>
</evidence>
<dbReference type="OrthoDB" id="9809318at2"/>
<protein>
    <submittedName>
        <fullName evidence="6">Two-component system response regulator</fullName>
    </submittedName>
</protein>